<evidence type="ECO:0008006" key="4">
    <source>
        <dbReference type="Google" id="ProtNLM"/>
    </source>
</evidence>
<dbReference type="AlphaFoldDB" id="A0A6A6VCS0"/>
<feature type="chain" id="PRO_5025478109" description="Malate dehydrogenase" evidence="1">
    <location>
        <begin position="24"/>
        <end position="237"/>
    </location>
</feature>
<keyword evidence="1" id="KW-0732">Signal</keyword>
<evidence type="ECO:0000313" key="2">
    <source>
        <dbReference type="EMBL" id="KAF2748355.1"/>
    </source>
</evidence>
<dbReference type="PANTHER" id="PTHR35567:SF1">
    <property type="entry name" value="CONSERVED FUNGAL PROTEIN (AFU_ORTHOLOGUE AFUA_1G14230)"/>
    <property type="match status" value="1"/>
</dbReference>
<sequence>MQLLNVFSVAAMALSTLMPSVGAVPTGQLEARYTMPNLKRLQSMMPKSGLAPPTGMNLKFVGLGIGTQNYTCLTNNQTAVPDTTGAIAKLYDLGKRLDTDPLANKKISSISGLALSFYNTPRLQDAWLKSQGYQQVLGDHFFTQKTPTFALNRVPANPFPLLFVSKKNEVDAPKSACKGLKGEGAIKWLHLVDNGSSKGGVNTVYRLETAGGNKPATCKGRVGKSWEVPYVAQYWVY</sequence>
<evidence type="ECO:0000256" key="1">
    <source>
        <dbReference type="SAM" id="SignalP"/>
    </source>
</evidence>
<accession>A0A6A6VCS0</accession>
<dbReference type="PANTHER" id="PTHR35567">
    <property type="entry name" value="MALATE DEHYDROGENASE (AFU_ORTHOLOGUE AFUA_2G13800)"/>
    <property type="match status" value="1"/>
</dbReference>
<dbReference type="Pfam" id="PF11937">
    <property type="entry name" value="DUF3455"/>
    <property type="match status" value="1"/>
</dbReference>
<dbReference type="Proteomes" id="UP000799440">
    <property type="component" value="Unassembled WGS sequence"/>
</dbReference>
<feature type="signal peptide" evidence="1">
    <location>
        <begin position="1"/>
        <end position="23"/>
    </location>
</feature>
<dbReference type="EMBL" id="MU006569">
    <property type="protein sequence ID" value="KAF2748355.1"/>
    <property type="molecule type" value="Genomic_DNA"/>
</dbReference>
<keyword evidence="3" id="KW-1185">Reference proteome</keyword>
<gene>
    <name evidence="2" type="ORF">M011DRAFT_457689</name>
</gene>
<dbReference type="OrthoDB" id="1859733at2759"/>
<proteinExistence type="predicted"/>
<dbReference type="InterPro" id="IPR021851">
    <property type="entry name" value="DUF3455"/>
</dbReference>
<organism evidence="2 3">
    <name type="scientific">Sporormia fimetaria CBS 119925</name>
    <dbReference type="NCBI Taxonomy" id="1340428"/>
    <lineage>
        <taxon>Eukaryota</taxon>
        <taxon>Fungi</taxon>
        <taxon>Dikarya</taxon>
        <taxon>Ascomycota</taxon>
        <taxon>Pezizomycotina</taxon>
        <taxon>Dothideomycetes</taxon>
        <taxon>Pleosporomycetidae</taxon>
        <taxon>Pleosporales</taxon>
        <taxon>Sporormiaceae</taxon>
        <taxon>Sporormia</taxon>
    </lineage>
</organism>
<reference evidence="2" key="1">
    <citation type="journal article" date="2020" name="Stud. Mycol.">
        <title>101 Dothideomycetes genomes: a test case for predicting lifestyles and emergence of pathogens.</title>
        <authorList>
            <person name="Haridas S."/>
            <person name="Albert R."/>
            <person name="Binder M."/>
            <person name="Bloem J."/>
            <person name="Labutti K."/>
            <person name="Salamov A."/>
            <person name="Andreopoulos B."/>
            <person name="Baker S."/>
            <person name="Barry K."/>
            <person name="Bills G."/>
            <person name="Bluhm B."/>
            <person name="Cannon C."/>
            <person name="Castanera R."/>
            <person name="Culley D."/>
            <person name="Daum C."/>
            <person name="Ezra D."/>
            <person name="Gonzalez J."/>
            <person name="Henrissat B."/>
            <person name="Kuo A."/>
            <person name="Liang C."/>
            <person name="Lipzen A."/>
            <person name="Lutzoni F."/>
            <person name="Magnuson J."/>
            <person name="Mondo S."/>
            <person name="Nolan M."/>
            <person name="Ohm R."/>
            <person name="Pangilinan J."/>
            <person name="Park H.-J."/>
            <person name="Ramirez L."/>
            <person name="Alfaro M."/>
            <person name="Sun H."/>
            <person name="Tritt A."/>
            <person name="Yoshinaga Y."/>
            <person name="Zwiers L.-H."/>
            <person name="Turgeon B."/>
            <person name="Goodwin S."/>
            <person name="Spatafora J."/>
            <person name="Crous P."/>
            <person name="Grigoriev I."/>
        </authorList>
    </citation>
    <scope>NUCLEOTIDE SEQUENCE</scope>
    <source>
        <strain evidence="2">CBS 119925</strain>
    </source>
</reference>
<name>A0A6A6VCS0_9PLEO</name>
<evidence type="ECO:0000313" key="3">
    <source>
        <dbReference type="Proteomes" id="UP000799440"/>
    </source>
</evidence>
<protein>
    <recommendedName>
        <fullName evidence="4">Malate dehydrogenase</fullName>
    </recommendedName>
</protein>